<protein>
    <submittedName>
        <fullName evidence="2">Uncharacterized protein</fullName>
    </submittedName>
</protein>
<feature type="compositionally biased region" description="Basic and acidic residues" evidence="1">
    <location>
        <begin position="155"/>
        <end position="172"/>
    </location>
</feature>
<keyword evidence="3" id="KW-1185">Reference proteome</keyword>
<dbReference type="PANTHER" id="PTHR37535:SF4">
    <property type="entry name" value="FLUG DOMAIN-CONTAINING PROTEIN"/>
    <property type="match status" value="1"/>
</dbReference>
<proteinExistence type="predicted"/>
<dbReference type="EMBL" id="JAULSN010000007">
    <property type="protein sequence ID" value="KAK3367296.1"/>
    <property type="molecule type" value="Genomic_DNA"/>
</dbReference>
<reference evidence="2" key="2">
    <citation type="submission" date="2023-06" db="EMBL/GenBank/DDBJ databases">
        <authorList>
            <consortium name="Lawrence Berkeley National Laboratory"/>
            <person name="Haridas S."/>
            <person name="Hensen N."/>
            <person name="Bonometti L."/>
            <person name="Westerberg I."/>
            <person name="Brannstrom I.O."/>
            <person name="Guillou S."/>
            <person name="Cros-Aarteil S."/>
            <person name="Calhoun S."/>
            <person name="Kuo A."/>
            <person name="Mondo S."/>
            <person name="Pangilinan J."/>
            <person name="Riley R."/>
            <person name="Labutti K."/>
            <person name="Andreopoulos B."/>
            <person name="Lipzen A."/>
            <person name="Chen C."/>
            <person name="Yanf M."/>
            <person name="Daum C."/>
            <person name="Ng V."/>
            <person name="Clum A."/>
            <person name="Steindorff A."/>
            <person name="Ohm R."/>
            <person name="Martin F."/>
            <person name="Silar P."/>
            <person name="Natvig D."/>
            <person name="Lalanne C."/>
            <person name="Gautier V."/>
            <person name="Ament-Velasquez S.L."/>
            <person name="Kruys A."/>
            <person name="Hutchinson M.I."/>
            <person name="Powell A.J."/>
            <person name="Barry K."/>
            <person name="Miller A.N."/>
            <person name="Grigoriev I.V."/>
            <person name="Debuchy R."/>
            <person name="Gladieux P."/>
            <person name="Thoren M.H."/>
            <person name="Johannesson H."/>
        </authorList>
    </citation>
    <scope>NUCLEOTIDE SEQUENCE</scope>
    <source>
        <strain evidence="2">CBS 958.72</strain>
    </source>
</reference>
<dbReference type="PANTHER" id="PTHR37535">
    <property type="entry name" value="FLUG DOMAIN PROTEIN"/>
    <property type="match status" value="1"/>
</dbReference>
<dbReference type="Proteomes" id="UP001287356">
    <property type="component" value="Unassembled WGS sequence"/>
</dbReference>
<evidence type="ECO:0000313" key="3">
    <source>
        <dbReference type="Proteomes" id="UP001287356"/>
    </source>
</evidence>
<sequence>MFDNNSRRIGQAAGLPSNFPSYVYRRGNLEILDSKPPFRGNPTLANTREENYRPAVRDQGARHKPNSAVFQRFYNNAKRDASAQNAGLGRGTYSPYLDVLSHIGVQFDENAPMGVSDEMMRAIGPSNTIRRLEREWSDLEAELQATYGKSTKATGADKMRRDQKWNELRAAR</sequence>
<dbReference type="InterPro" id="IPR021842">
    <property type="entry name" value="DUF3435"/>
</dbReference>
<reference evidence="2" key="1">
    <citation type="journal article" date="2023" name="Mol. Phylogenet. Evol.">
        <title>Genome-scale phylogeny and comparative genomics of the fungal order Sordariales.</title>
        <authorList>
            <person name="Hensen N."/>
            <person name="Bonometti L."/>
            <person name="Westerberg I."/>
            <person name="Brannstrom I.O."/>
            <person name="Guillou S."/>
            <person name="Cros-Aarteil S."/>
            <person name="Calhoun S."/>
            <person name="Haridas S."/>
            <person name="Kuo A."/>
            <person name="Mondo S."/>
            <person name="Pangilinan J."/>
            <person name="Riley R."/>
            <person name="LaButti K."/>
            <person name="Andreopoulos B."/>
            <person name="Lipzen A."/>
            <person name="Chen C."/>
            <person name="Yan M."/>
            <person name="Daum C."/>
            <person name="Ng V."/>
            <person name="Clum A."/>
            <person name="Steindorff A."/>
            <person name="Ohm R.A."/>
            <person name="Martin F."/>
            <person name="Silar P."/>
            <person name="Natvig D.O."/>
            <person name="Lalanne C."/>
            <person name="Gautier V."/>
            <person name="Ament-Velasquez S.L."/>
            <person name="Kruys A."/>
            <person name="Hutchinson M.I."/>
            <person name="Powell A.J."/>
            <person name="Barry K."/>
            <person name="Miller A.N."/>
            <person name="Grigoriev I.V."/>
            <person name="Debuchy R."/>
            <person name="Gladieux P."/>
            <person name="Hiltunen Thoren M."/>
            <person name="Johannesson H."/>
        </authorList>
    </citation>
    <scope>NUCLEOTIDE SEQUENCE</scope>
    <source>
        <strain evidence="2">CBS 958.72</strain>
    </source>
</reference>
<organism evidence="2 3">
    <name type="scientific">Lasiosphaeria ovina</name>
    <dbReference type="NCBI Taxonomy" id="92902"/>
    <lineage>
        <taxon>Eukaryota</taxon>
        <taxon>Fungi</taxon>
        <taxon>Dikarya</taxon>
        <taxon>Ascomycota</taxon>
        <taxon>Pezizomycotina</taxon>
        <taxon>Sordariomycetes</taxon>
        <taxon>Sordariomycetidae</taxon>
        <taxon>Sordariales</taxon>
        <taxon>Lasiosphaeriaceae</taxon>
        <taxon>Lasiosphaeria</taxon>
    </lineage>
</organism>
<accession>A0AAE0JZK6</accession>
<comment type="caution">
    <text evidence="2">The sequence shown here is derived from an EMBL/GenBank/DDBJ whole genome shotgun (WGS) entry which is preliminary data.</text>
</comment>
<gene>
    <name evidence="2" type="ORF">B0T24DRAFT_581934</name>
</gene>
<feature type="region of interest" description="Disordered" evidence="1">
    <location>
        <begin position="146"/>
        <end position="172"/>
    </location>
</feature>
<dbReference type="AlphaFoldDB" id="A0AAE0JZK6"/>
<dbReference type="Pfam" id="PF11917">
    <property type="entry name" value="DUF3435"/>
    <property type="match status" value="1"/>
</dbReference>
<name>A0AAE0JZK6_9PEZI</name>
<evidence type="ECO:0000313" key="2">
    <source>
        <dbReference type="EMBL" id="KAK3367296.1"/>
    </source>
</evidence>
<evidence type="ECO:0000256" key="1">
    <source>
        <dbReference type="SAM" id="MobiDB-lite"/>
    </source>
</evidence>